<comment type="similarity">
    <text evidence="1">Belongs to the LysR transcriptional regulatory family.</text>
</comment>
<dbReference type="SUPFAM" id="SSF46785">
    <property type="entry name" value="Winged helix' DNA-binding domain"/>
    <property type="match status" value="1"/>
</dbReference>
<evidence type="ECO:0000256" key="2">
    <source>
        <dbReference type="ARBA" id="ARBA00023015"/>
    </source>
</evidence>
<comment type="caution">
    <text evidence="6">The sequence shown here is derived from an EMBL/GenBank/DDBJ whole genome shotgun (WGS) entry which is preliminary data.</text>
</comment>
<sequence length="305" mass="32478">MLNPAHLDLFRAVMRHGGMTRAAEALGIGQPHVSRAIAQLEAELGFALFVRGHGSALPTVEGEAFAREVERTYAGLDQLRHAARQIRERGTGSLRIACQPSLASTLVPRAIRQLSAVSPGVRVSLYVPGPDTIWSWASTAQCDVGLVRPRAGYAGVRSESFLTVDAVCAVPRRHPLARKRAIGVSDLAGVPLIAGAPGAFQQAIEDAFVRAGVDAHFALMAQYTAARCGLAAEGLGLAIVDPLAAGELRGLPVVLKPFRPRLRIETVLVQPDGRPPDRVVARFIELLKAERDAMVPMFGAGEDIA</sequence>
<dbReference type="InterPro" id="IPR037424">
    <property type="entry name" value="NocR_PBP2"/>
</dbReference>
<dbReference type="InterPro" id="IPR036388">
    <property type="entry name" value="WH-like_DNA-bd_sf"/>
</dbReference>
<dbReference type="GO" id="GO:0003700">
    <property type="term" value="F:DNA-binding transcription factor activity"/>
    <property type="evidence" value="ECO:0007669"/>
    <property type="project" value="InterPro"/>
</dbReference>
<evidence type="ECO:0000313" key="6">
    <source>
        <dbReference type="EMBL" id="KWF18658.1"/>
    </source>
</evidence>
<dbReference type="InterPro" id="IPR036390">
    <property type="entry name" value="WH_DNA-bd_sf"/>
</dbReference>
<dbReference type="InterPro" id="IPR005119">
    <property type="entry name" value="LysR_subst-bd"/>
</dbReference>
<evidence type="ECO:0000313" key="7">
    <source>
        <dbReference type="Proteomes" id="UP000062912"/>
    </source>
</evidence>
<keyword evidence="2" id="KW-0805">Transcription regulation</keyword>
<dbReference type="RefSeq" id="WP_060246370.1">
    <property type="nucleotide sequence ID" value="NZ_LPJR01000087.1"/>
</dbReference>
<dbReference type="OrthoDB" id="8849678at2"/>
<evidence type="ECO:0000256" key="1">
    <source>
        <dbReference type="ARBA" id="ARBA00009437"/>
    </source>
</evidence>
<evidence type="ECO:0000259" key="5">
    <source>
        <dbReference type="PROSITE" id="PS50931"/>
    </source>
</evidence>
<keyword evidence="4" id="KW-0804">Transcription</keyword>
<dbReference type="PANTHER" id="PTHR30427:SF1">
    <property type="entry name" value="TRANSCRIPTIONAL ACTIVATOR PROTEIN LYSR"/>
    <property type="match status" value="1"/>
</dbReference>
<reference evidence="6 7" key="1">
    <citation type="submission" date="2015-11" db="EMBL/GenBank/DDBJ databases">
        <title>Expanding the genomic diversity of Burkholderia species for the development of highly accurate diagnostics.</title>
        <authorList>
            <person name="Sahl J."/>
            <person name="Keim P."/>
            <person name="Wagner D."/>
        </authorList>
    </citation>
    <scope>NUCLEOTIDE SEQUENCE [LARGE SCALE GENOMIC DNA]</scope>
    <source>
        <strain evidence="6 7">MSMB368WGS</strain>
    </source>
</reference>
<dbReference type="Pfam" id="PF03466">
    <property type="entry name" value="LysR_substrate"/>
    <property type="match status" value="1"/>
</dbReference>
<dbReference type="GO" id="GO:0010628">
    <property type="term" value="P:positive regulation of gene expression"/>
    <property type="evidence" value="ECO:0007669"/>
    <property type="project" value="TreeGrafter"/>
</dbReference>
<dbReference type="Pfam" id="PF00126">
    <property type="entry name" value="HTH_1"/>
    <property type="match status" value="1"/>
</dbReference>
<dbReference type="Gene3D" id="1.10.10.10">
    <property type="entry name" value="Winged helix-like DNA-binding domain superfamily/Winged helix DNA-binding domain"/>
    <property type="match status" value="1"/>
</dbReference>
<name>A0A132E7C0_9BURK</name>
<dbReference type="AlphaFoldDB" id="A0A132E7C0"/>
<dbReference type="GO" id="GO:0043565">
    <property type="term" value="F:sequence-specific DNA binding"/>
    <property type="evidence" value="ECO:0007669"/>
    <property type="project" value="TreeGrafter"/>
</dbReference>
<dbReference type="Gene3D" id="3.40.190.290">
    <property type="match status" value="1"/>
</dbReference>
<dbReference type="SUPFAM" id="SSF53850">
    <property type="entry name" value="Periplasmic binding protein-like II"/>
    <property type="match status" value="1"/>
</dbReference>
<dbReference type="InterPro" id="IPR000847">
    <property type="entry name" value="LysR_HTH_N"/>
</dbReference>
<evidence type="ECO:0000256" key="4">
    <source>
        <dbReference type="ARBA" id="ARBA00023163"/>
    </source>
</evidence>
<proteinExistence type="inferred from homology"/>
<feature type="domain" description="HTH lysR-type" evidence="5">
    <location>
        <begin position="2"/>
        <end position="59"/>
    </location>
</feature>
<dbReference type="PANTHER" id="PTHR30427">
    <property type="entry name" value="TRANSCRIPTIONAL ACTIVATOR PROTEIN LYSR"/>
    <property type="match status" value="1"/>
</dbReference>
<dbReference type="PROSITE" id="PS50931">
    <property type="entry name" value="HTH_LYSR"/>
    <property type="match status" value="1"/>
</dbReference>
<gene>
    <name evidence="6" type="ORF">WT56_30215</name>
</gene>
<accession>A0A132E7C0</accession>
<protein>
    <submittedName>
        <fullName evidence="6">LysR family transcriptional regulator</fullName>
    </submittedName>
</protein>
<dbReference type="PRINTS" id="PR00039">
    <property type="entry name" value="HTHLYSR"/>
</dbReference>
<dbReference type="EMBL" id="LPJR01000087">
    <property type="protein sequence ID" value="KWF18658.1"/>
    <property type="molecule type" value="Genomic_DNA"/>
</dbReference>
<keyword evidence="3" id="KW-0238">DNA-binding</keyword>
<organism evidence="6 7">
    <name type="scientific">Burkholderia pseudomultivorans</name>
    <dbReference type="NCBI Taxonomy" id="1207504"/>
    <lineage>
        <taxon>Bacteria</taxon>
        <taxon>Pseudomonadati</taxon>
        <taxon>Pseudomonadota</taxon>
        <taxon>Betaproteobacteria</taxon>
        <taxon>Burkholderiales</taxon>
        <taxon>Burkholderiaceae</taxon>
        <taxon>Burkholderia</taxon>
        <taxon>Burkholderia cepacia complex</taxon>
    </lineage>
</organism>
<evidence type="ECO:0000256" key="3">
    <source>
        <dbReference type="ARBA" id="ARBA00023125"/>
    </source>
</evidence>
<dbReference type="Proteomes" id="UP000062912">
    <property type="component" value="Unassembled WGS sequence"/>
</dbReference>
<dbReference type="CDD" id="cd08415">
    <property type="entry name" value="PBP2_LysR_opines_like"/>
    <property type="match status" value="1"/>
</dbReference>